<keyword evidence="4 7" id="KW-0812">Transmembrane</keyword>
<evidence type="ECO:0000259" key="8">
    <source>
        <dbReference type="PROSITE" id="PS50928"/>
    </source>
</evidence>
<reference evidence="9" key="1">
    <citation type="submission" date="2020-12" db="EMBL/GenBank/DDBJ databases">
        <title>PHA producing bacteria isolated from mangrove.</title>
        <authorList>
            <person name="Zheng W."/>
            <person name="Yu S."/>
            <person name="Huang Y."/>
        </authorList>
    </citation>
    <scope>NUCLEOTIDE SEQUENCE</scope>
    <source>
        <strain evidence="9">GN8-5</strain>
    </source>
</reference>
<dbReference type="PANTHER" id="PTHR43163:SF7">
    <property type="entry name" value="DIPEPTIDE-TRANSPORT INTEGRAL MEMBRANE PROTEIN ABC TRANSPORTER DPPB-RELATED"/>
    <property type="match status" value="1"/>
</dbReference>
<feature type="transmembrane region" description="Helical" evidence="7">
    <location>
        <begin position="274"/>
        <end position="293"/>
    </location>
</feature>
<evidence type="ECO:0000256" key="6">
    <source>
        <dbReference type="ARBA" id="ARBA00023136"/>
    </source>
</evidence>
<dbReference type="AlphaFoldDB" id="A0A939IVW7"/>
<organism evidence="9 10">
    <name type="scientific">Microbacterium esteraromaticum</name>
    <dbReference type="NCBI Taxonomy" id="57043"/>
    <lineage>
        <taxon>Bacteria</taxon>
        <taxon>Bacillati</taxon>
        <taxon>Actinomycetota</taxon>
        <taxon>Actinomycetes</taxon>
        <taxon>Micrococcales</taxon>
        <taxon>Microbacteriaceae</taxon>
        <taxon>Microbacterium</taxon>
    </lineage>
</organism>
<evidence type="ECO:0000256" key="5">
    <source>
        <dbReference type="ARBA" id="ARBA00022989"/>
    </source>
</evidence>
<dbReference type="InterPro" id="IPR000515">
    <property type="entry name" value="MetI-like"/>
</dbReference>
<dbReference type="SUPFAM" id="SSF161098">
    <property type="entry name" value="MetI-like"/>
    <property type="match status" value="1"/>
</dbReference>
<feature type="transmembrane region" description="Helical" evidence="7">
    <location>
        <begin position="228"/>
        <end position="254"/>
    </location>
</feature>
<evidence type="ECO:0000256" key="3">
    <source>
        <dbReference type="ARBA" id="ARBA00022475"/>
    </source>
</evidence>
<sequence length="306" mass="32580">MTYLFTRLLQGVVVFFGTSLLVFLAVFALPGDPLGALAGDAELSETVVRNLEARYHLDQPVLVQYWYYITGLLQGDFGTTVTGENVSDIFAHAWPVTIQLALTAWVLELIIGVTLGIVAALRPGGIADRMATSVAILALAIPTFVLAFFLQQWFGLSLGWFPVAGVSAGWPLAYLLPAFCIAMLGVGPIARLMRTSLLETVSADYVRTAKARGISPLRLSGRHVFRNALVPVVTYLGVDLGALLGGAVVVEGIFNLPGIGRALFTAINTQQGSVVVGIVTAGVLVVLVMNILVDIAHKLLDPRIAP</sequence>
<accession>A0A939IVW7</accession>
<feature type="transmembrane region" description="Helical" evidence="7">
    <location>
        <begin position="160"/>
        <end position="186"/>
    </location>
</feature>
<dbReference type="Proteomes" id="UP000664385">
    <property type="component" value="Unassembled WGS sequence"/>
</dbReference>
<evidence type="ECO:0000313" key="9">
    <source>
        <dbReference type="EMBL" id="MBN8206871.1"/>
    </source>
</evidence>
<comment type="similarity">
    <text evidence="7">Belongs to the binding-protein-dependent transport system permease family.</text>
</comment>
<feature type="transmembrane region" description="Helical" evidence="7">
    <location>
        <begin position="98"/>
        <end position="121"/>
    </location>
</feature>
<dbReference type="CDD" id="cd06261">
    <property type="entry name" value="TM_PBP2"/>
    <property type="match status" value="1"/>
</dbReference>
<evidence type="ECO:0000256" key="4">
    <source>
        <dbReference type="ARBA" id="ARBA00022692"/>
    </source>
</evidence>
<keyword evidence="6 7" id="KW-0472">Membrane</keyword>
<dbReference type="EMBL" id="JAEMWU010000003">
    <property type="protein sequence ID" value="MBN8206871.1"/>
    <property type="molecule type" value="Genomic_DNA"/>
</dbReference>
<feature type="domain" description="ABC transmembrane type-1" evidence="8">
    <location>
        <begin position="94"/>
        <end position="297"/>
    </location>
</feature>
<comment type="caution">
    <text evidence="9">The sequence shown here is derived from an EMBL/GenBank/DDBJ whole genome shotgun (WGS) entry which is preliminary data.</text>
</comment>
<dbReference type="GO" id="GO:0005886">
    <property type="term" value="C:plasma membrane"/>
    <property type="evidence" value="ECO:0007669"/>
    <property type="project" value="UniProtKB-SubCell"/>
</dbReference>
<feature type="transmembrane region" description="Helical" evidence="7">
    <location>
        <begin position="12"/>
        <end position="29"/>
    </location>
</feature>
<dbReference type="PROSITE" id="PS50928">
    <property type="entry name" value="ABC_TM1"/>
    <property type="match status" value="1"/>
</dbReference>
<proteinExistence type="inferred from homology"/>
<dbReference type="Pfam" id="PF19300">
    <property type="entry name" value="BPD_transp_1_N"/>
    <property type="match status" value="1"/>
</dbReference>
<feature type="transmembrane region" description="Helical" evidence="7">
    <location>
        <begin position="133"/>
        <end position="154"/>
    </location>
</feature>
<name>A0A939IVW7_9MICO</name>
<comment type="subcellular location">
    <subcellularLocation>
        <location evidence="1 7">Cell membrane</location>
        <topology evidence="1 7">Multi-pass membrane protein</topology>
    </subcellularLocation>
</comment>
<evidence type="ECO:0000313" key="10">
    <source>
        <dbReference type="Proteomes" id="UP000664385"/>
    </source>
</evidence>
<dbReference type="Pfam" id="PF00528">
    <property type="entry name" value="BPD_transp_1"/>
    <property type="match status" value="1"/>
</dbReference>
<dbReference type="Gene3D" id="1.10.3720.10">
    <property type="entry name" value="MetI-like"/>
    <property type="match status" value="1"/>
</dbReference>
<keyword evidence="3" id="KW-1003">Cell membrane</keyword>
<dbReference type="GO" id="GO:0055085">
    <property type="term" value="P:transmembrane transport"/>
    <property type="evidence" value="ECO:0007669"/>
    <property type="project" value="InterPro"/>
</dbReference>
<keyword evidence="5 7" id="KW-1133">Transmembrane helix</keyword>
<evidence type="ECO:0000256" key="7">
    <source>
        <dbReference type="RuleBase" id="RU363032"/>
    </source>
</evidence>
<evidence type="ECO:0000256" key="2">
    <source>
        <dbReference type="ARBA" id="ARBA00022448"/>
    </source>
</evidence>
<dbReference type="RefSeq" id="WP_206551655.1">
    <property type="nucleotide sequence ID" value="NZ_CP063379.1"/>
</dbReference>
<gene>
    <name evidence="9" type="ORF">JF543_13010</name>
</gene>
<dbReference type="PANTHER" id="PTHR43163">
    <property type="entry name" value="DIPEPTIDE TRANSPORT SYSTEM PERMEASE PROTEIN DPPB-RELATED"/>
    <property type="match status" value="1"/>
</dbReference>
<keyword evidence="2 7" id="KW-0813">Transport</keyword>
<dbReference type="InterPro" id="IPR035906">
    <property type="entry name" value="MetI-like_sf"/>
</dbReference>
<evidence type="ECO:0000256" key="1">
    <source>
        <dbReference type="ARBA" id="ARBA00004651"/>
    </source>
</evidence>
<dbReference type="InterPro" id="IPR045621">
    <property type="entry name" value="BPD_transp_1_N"/>
</dbReference>
<protein>
    <submittedName>
        <fullName evidence="9">ABC transporter permease</fullName>
    </submittedName>
</protein>